<organism evidence="1">
    <name type="scientific">uncultured Caudovirales phage</name>
    <dbReference type="NCBI Taxonomy" id="2100421"/>
    <lineage>
        <taxon>Viruses</taxon>
        <taxon>Duplodnaviria</taxon>
        <taxon>Heunggongvirae</taxon>
        <taxon>Uroviricota</taxon>
        <taxon>Caudoviricetes</taxon>
        <taxon>Peduoviridae</taxon>
        <taxon>Maltschvirus</taxon>
        <taxon>Maltschvirus maltsch</taxon>
    </lineage>
</organism>
<name>A0A6J7WFX0_9CAUD</name>
<accession>A0A6J7WFX0</accession>
<evidence type="ECO:0000313" key="1">
    <source>
        <dbReference type="EMBL" id="CAB5212752.1"/>
    </source>
</evidence>
<protein>
    <submittedName>
        <fullName evidence="1">Uncharacterized protein</fullName>
    </submittedName>
</protein>
<sequence length="64" mass="7371">MKITATFDSEEDAIQAIQSHYAWNALIEIREVLRQNTKHDLPFEQVVSKIQDEVTNALSRISLD</sequence>
<proteinExistence type="predicted"/>
<gene>
    <name evidence="1" type="ORF">UFOVP189_44</name>
</gene>
<reference evidence="1" key="1">
    <citation type="submission" date="2020-05" db="EMBL/GenBank/DDBJ databases">
        <authorList>
            <person name="Chiriac C."/>
            <person name="Salcher M."/>
            <person name="Ghai R."/>
            <person name="Kavagutti S V."/>
        </authorList>
    </citation>
    <scope>NUCLEOTIDE SEQUENCE</scope>
</reference>
<dbReference type="EMBL" id="LR798234">
    <property type="protein sequence ID" value="CAB5212752.1"/>
    <property type="molecule type" value="Genomic_DNA"/>
</dbReference>